<dbReference type="EMBL" id="CAEZTD010000057">
    <property type="protein sequence ID" value="CAB4562637.1"/>
    <property type="molecule type" value="Genomic_DNA"/>
</dbReference>
<dbReference type="InterPro" id="IPR028087">
    <property type="entry name" value="Tad_N"/>
</dbReference>
<dbReference type="Pfam" id="PF13400">
    <property type="entry name" value="Tad"/>
    <property type="match status" value="1"/>
</dbReference>
<protein>
    <submittedName>
        <fullName evidence="3">Unannotated protein</fullName>
    </submittedName>
</protein>
<proteinExistence type="predicted"/>
<gene>
    <name evidence="3" type="ORF">UFOPK1591_00837</name>
</gene>
<reference evidence="3" key="1">
    <citation type="submission" date="2020-05" db="EMBL/GenBank/DDBJ databases">
        <authorList>
            <person name="Chiriac C."/>
            <person name="Salcher M."/>
            <person name="Ghai R."/>
            <person name="Kavagutti S V."/>
        </authorList>
    </citation>
    <scope>NUCLEOTIDE SEQUENCE</scope>
</reference>
<feature type="domain" description="Putative Flp pilus-assembly TadG-like N-terminal" evidence="2">
    <location>
        <begin position="19"/>
        <end position="64"/>
    </location>
</feature>
<evidence type="ECO:0000313" key="3">
    <source>
        <dbReference type="EMBL" id="CAB4562637.1"/>
    </source>
</evidence>
<accession>A0A6J6DF18</accession>
<keyword evidence="1" id="KW-0812">Transmembrane</keyword>
<name>A0A6J6DF18_9ZZZZ</name>
<organism evidence="3">
    <name type="scientific">freshwater metagenome</name>
    <dbReference type="NCBI Taxonomy" id="449393"/>
    <lineage>
        <taxon>unclassified sequences</taxon>
        <taxon>metagenomes</taxon>
        <taxon>ecological metagenomes</taxon>
    </lineage>
</organism>
<keyword evidence="1" id="KW-0472">Membrane</keyword>
<keyword evidence="1" id="KW-1133">Transmembrane helix</keyword>
<sequence length="155" mass="16502">MTSRCLAARVRSFQESDNGSSLVLVIFAGLLCIAVALAVVSATSLYLERKRLLSLADGAALVGAESYDLEQVQIDGGRVVPRLTPTGVRNAVVAFVVESTPEDLDDVRIVEASTRDGRSATVSLASVWHPPIATFLMPAGMNIDVTSSARSVLWR</sequence>
<evidence type="ECO:0000259" key="2">
    <source>
        <dbReference type="Pfam" id="PF13400"/>
    </source>
</evidence>
<evidence type="ECO:0000256" key="1">
    <source>
        <dbReference type="SAM" id="Phobius"/>
    </source>
</evidence>
<feature type="transmembrane region" description="Helical" evidence="1">
    <location>
        <begin position="22"/>
        <end position="47"/>
    </location>
</feature>
<dbReference type="AlphaFoldDB" id="A0A6J6DF18"/>